<protein>
    <submittedName>
        <fullName evidence="4">Hpt domain-containing protein</fullName>
    </submittedName>
</protein>
<feature type="domain" description="HPt" evidence="3">
    <location>
        <begin position="10"/>
        <end position="100"/>
    </location>
</feature>
<accession>A0A9X1L9K5</accession>
<dbReference type="SUPFAM" id="SSF47226">
    <property type="entry name" value="Histidine-containing phosphotransfer domain, HPT domain"/>
    <property type="match status" value="1"/>
</dbReference>
<feature type="modified residue" description="Phosphohistidine" evidence="2">
    <location>
        <position position="49"/>
    </location>
</feature>
<gene>
    <name evidence="4" type="ORF">LHA35_01865</name>
</gene>
<dbReference type="GO" id="GO:0004672">
    <property type="term" value="F:protein kinase activity"/>
    <property type="evidence" value="ECO:0007669"/>
    <property type="project" value="UniProtKB-ARBA"/>
</dbReference>
<evidence type="ECO:0000256" key="2">
    <source>
        <dbReference type="PROSITE-ProRule" id="PRU00110"/>
    </source>
</evidence>
<comment type="caution">
    <text evidence="4">The sequence shown here is derived from an EMBL/GenBank/DDBJ whole genome shotgun (WGS) entry which is preliminary data.</text>
</comment>
<dbReference type="Proteomes" id="UP001139311">
    <property type="component" value="Unassembled WGS sequence"/>
</dbReference>
<proteinExistence type="predicted"/>
<dbReference type="AlphaFoldDB" id="A0A9X1L9K5"/>
<sequence length="107" mass="11387">MTAQLAEILPPAEFRRIIETFREDLGRLTAELERSGQAGNPETYRRAAHALAGAAAAVGAVLLERTARIAMDPRCGLPPTQMVPMIRAQAGLALEELARLAGQPGNA</sequence>
<dbReference type="GO" id="GO:0000160">
    <property type="term" value="P:phosphorelay signal transduction system"/>
    <property type="evidence" value="ECO:0007669"/>
    <property type="project" value="UniProtKB-KW"/>
</dbReference>
<dbReference type="EMBL" id="JAJAQI010000002">
    <property type="protein sequence ID" value="MCB4820477.1"/>
    <property type="molecule type" value="Genomic_DNA"/>
</dbReference>
<keyword evidence="5" id="KW-1185">Reference proteome</keyword>
<dbReference type="InterPro" id="IPR008207">
    <property type="entry name" value="Sig_transdc_His_kin_Hpt_dom"/>
</dbReference>
<evidence type="ECO:0000259" key="3">
    <source>
        <dbReference type="PROSITE" id="PS50894"/>
    </source>
</evidence>
<name>A0A9X1L9K5_9PROT</name>
<keyword evidence="2" id="KW-0597">Phosphoprotein</keyword>
<dbReference type="RefSeq" id="WP_226603752.1">
    <property type="nucleotide sequence ID" value="NZ_JAJAQI010000002.1"/>
</dbReference>
<evidence type="ECO:0000313" key="5">
    <source>
        <dbReference type="Proteomes" id="UP001139311"/>
    </source>
</evidence>
<evidence type="ECO:0000313" key="4">
    <source>
        <dbReference type="EMBL" id="MCB4820477.1"/>
    </source>
</evidence>
<reference evidence="4" key="1">
    <citation type="submission" date="2021-10" db="EMBL/GenBank/DDBJ databases">
        <title>Roseicella aerolatum sp. nov., isolated from aerosols of e-waste dismantling site.</title>
        <authorList>
            <person name="Qin T."/>
        </authorList>
    </citation>
    <scope>NUCLEOTIDE SEQUENCE</scope>
    <source>
        <strain evidence="4">GB24</strain>
    </source>
</reference>
<dbReference type="Gene3D" id="1.20.120.160">
    <property type="entry name" value="HPT domain"/>
    <property type="match status" value="1"/>
</dbReference>
<organism evidence="4 5">
    <name type="scientific">Roseicella aerolata</name>
    <dbReference type="NCBI Taxonomy" id="2883479"/>
    <lineage>
        <taxon>Bacteria</taxon>
        <taxon>Pseudomonadati</taxon>
        <taxon>Pseudomonadota</taxon>
        <taxon>Alphaproteobacteria</taxon>
        <taxon>Acetobacterales</taxon>
        <taxon>Roseomonadaceae</taxon>
        <taxon>Roseicella</taxon>
    </lineage>
</organism>
<dbReference type="Pfam" id="PF01627">
    <property type="entry name" value="Hpt"/>
    <property type="match status" value="1"/>
</dbReference>
<evidence type="ECO:0000256" key="1">
    <source>
        <dbReference type="ARBA" id="ARBA00023012"/>
    </source>
</evidence>
<keyword evidence="1" id="KW-0902">Two-component regulatory system</keyword>
<dbReference type="InterPro" id="IPR036641">
    <property type="entry name" value="HPT_dom_sf"/>
</dbReference>
<dbReference type="PROSITE" id="PS50894">
    <property type="entry name" value="HPT"/>
    <property type="match status" value="1"/>
</dbReference>